<organism evidence="1 2">
    <name type="scientific">Vulgatibacter incomptus</name>
    <dbReference type="NCBI Taxonomy" id="1391653"/>
    <lineage>
        <taxon>Bacteria</taxon>
        <taxon>Pseudomonadati</taxon>
        <taxon>Myxococcota</taxon>
        <taxon>Myxococcia</taxon>
        <taxon>Myxococcales</taxon>
        <taxon>Cystobacterineae</taxon>
        <taxon>Vulgatibacteraceae</taxon>
        <taxon>Vulgatibacter</taxon>
    </lineage>
</organism>
<evidence type="ECO:0000313" key="2">
    <source>
        <dbReference type="Proteomes" id="UP000055590"/>
    </source>
</evidence>
<proteinExistence type="predicted"/>
<name>A0A0K1PIE1_9BACT</name>
<dbReference type="AlphaFoldDB" id="A0A0K1PIE1"/>
<dbReference type="RefSeq" id="WP_157370791.1">
    <property type="nucleotide sequence ID" value="NZ_CP012332.1"/>
</dbReference>
<evidence type="ECO:0000313" key="1">
    <source>
        <dbReference type="EMBL" id="AKU93181.1"/>
    </source>
</evidence>
<keyword evidence="2" id="KW-1185">Reference proteome</keyword>
<accession>A0A0K1PIE1</accession>
<protein>
    <submittedName>
        <fullName evidence="1">Uncharacterized protein</fullName>
    </submittedName>
</protein>
<dbReference type="EMBL" id="CP012332">
    <property type="protein sequence ID" value="AKU93181.1"/>
    <property type="molecule type" value="Genomic_DNA"/>
</dbReference>
<sequence length="332" mass="36682">MPTPPPLPFDRESLRRELQALDTPELLALGARMRRDPSRLSLYLGILRARPGHKAQLAACLICFDLARLGQASAERDFHALIPTLRGLAGDPLLLTEMIGDDPFLLGLWGACRQAIDADDPRESTAGLEANVPLVGELDLLSDLELDLDLSRLADAARREENGRAFAKLTARQLGYDLENDRMPEWSGMSTSTGREVDALEEYLRQASTYAPSVPLARGLSSVGQLFLASHLRRRSLFGKPNHRRIEALRAGLSALPSDRPDSLATAAGLFEEEGEAVIERFQKVSELLLDYVRFCSIREADPLHPGAVEAYIEADRLPAPLFLAGETRRRR</sequence>
<dbReference type="Proteomes" id="UP000055590">
    <property type="component" value="Chromosome"/>
</dbReference>
<gene>
    <name evidence="1" type="ORF">AKJ08_3568</name>
</gene>
<dbReference type="KEGG" id="vin:AKJ08_3568"/>
<reference evidence="1 2" key="1">
    <citation type="submission" date="2015-08" db="EMBL/GenBank/DDBJ databases">
        <authorList>
            <person name="Babu N.S."/>
            <person name="Beckwith C.J."/>
            <person name="Beseler K.G."/>
            <person name="Brison A."/>
            <person name="Carone J.V."/>
            <person name="Caskin T.P."/>
            <person name="Diamond M."/>
            <person name="Durham M.E."/>
            <person name="Foxe J.M."/>
            <person name="Go M."/>
            <person name="Henderson B.A."/>
            <person name="Jones I.B."/>
            <person name="McGettigan J.A."/>
            <person name="Micheletti S.J."/>
            <person name="Nasrallah M.E."/>
            <person name="Ortiz D."/>
            <person name="Piller C.R."/>
            <person name="Privatt S.R."/>
            <person name="Schneider S.L."/>
            <person name="Sharp S."/>
            <person name="Smith T.C."/>
            <person name="Stanton J.D."/>
            <person name="Ullery H.E."/>
            <person name="Wilson R.J."/>
            <person name="Serrano M.G."/>
            <person name="Buck G."/>
            <person name="Lee V."/>
            <person name="Wang Y."/>
            <person name="Carvalho R."/>
            <person name="Voegtly L."/>
            <person name="Shi R."/>
            <person name="Duckworth R."/>
            <person name="Johnson A."/>
            <person name="Loviza R."/>
            <person name="Walstead R."/>
            <person name="Shah Z."/>
            <person name="Kiflezghi M."/>
            <person name="Wade K."/>
            <person name="Ball S.L."/>
            <person name="Bradley K.W."/>
            <person name="Asai D.J."/>
            <person name="Bowman C.A."/>
            <person name="Russell D.A."/>
            <person name="Pope W.H."/>
            <person name="Jacobs-Sera D."/>
            <person name="Hendrix R.W."/>
            <person name="Hatfull G.F."/>
        </authorList>
    </citation>
    <scope>NUCLEOTIDE SEQUENCE [LARGE SCALE GENOMIC DNA]</scope>
    <source>
        <strain evidence="1 2">DSM 27710</strain>
    </source>
</reference>